<proteinExistence type="predicted"/>
<evidence type="ECO:0000313" key="2">
    <source>
        <dbReference type="EnsemblPlants" id="AET7Gv20655000.1"/>
    </source>
</evidence>
<keyword evidence="3" id="KW-1185">Reference proteome</keyword>
<evidence type="ECO:0000256" key="1">
    <source>
        <dbReference type="SAM" id="MobiDB-lite"/>
    </source>
</evidence>
<dbReference type="AlphaFoldDB" id="A0A453RPG5"/>
<reference evidence="2" key="5">
    <citation type="journal article" date="2021" name="G3 (Bethesda)">
        <title>Aegilops tauschii genome assembly Aet v5.0 features greater sequence contiguity and improved annotation.</title>
        <authorList>
            <person name="Wang L."/>
            <person name="Zhu T."/>
            <person name="Rodriguez J.C."/>
            <person name="Deal K.R."/>
            <person name="Dubcovsky J."/>
            <person name="McGuire P.E."/>
            <person name="Lux T."/>
            <person name="Spannagl M."/>
            <person name="Mayer K.F.X."/>
            <person name="Baldrich P."/>
            <person name="Meyers B.C."/>
            <person name="Huo N."/>
            <person name="Gu Y.Q."/>
            <person name="Zhou H."/>
            <person name="Devos K.M."/>
            <person name="Bennetzen J.L."/>
            <person name="Unver T."/>
            <person name="Budak H."/>
            <person name="Gulick P.J."/>
            <person name="Galiba G."/>
            <person name="Kalapos B."/>
            <person name="Nelson D.R."/>
            <person name="Li P."/>
            <person name="You F.M."/>
            <person name="Luo M.C."/>
            <person name="Dvorak J."/>
        </authorList>
    </citation>
    <scope>NUCLEOTIDE SEQUENCE [LARGE SCALE GENOMIC DNA]</scope>
    <source>
        <strain evidence="2">cv. AL8/78</strain>
    </source>
</reference>
<reference evidence="3" key="1">
    <citation type="journal article" date="2014" name="Science">
        <title>Ancient hybridizations among the ancestral genomes of bread wheat.</title>
        <authorList>
            <consortium name="International Wheat Genome Sequencing Consortium,"/>
            <person name="Marcussen T."/>
            <person name="Sandve S.R."/>
            <person name="Heier L."/>
            <person name="Spannagl M."/>
            <person name="Pfeifer M."/>
            <person name="Jakobsen K.S."/>
            <person name="Wulff B.B."/>
            <person name="Steuernagel B."/>
            <person name="Mayer K.F."/>
            <person name="Olsen O.A."/>
        </authorList>
    </citation>
    <scope>NUCLEOTIDE SEQUENCE [LARGE SCALE GENOMIC DNA]</scope>
    <source>
        <strain evidence="3">cv. AL8/78</strain>
    </source>
</reference>
<name>A0A453RPG5_AEGTS</name>
<sequence length="116" mass="12349">PNSKLLTMASATNTKPGEFEEGTSMTAADLCRSKCVEFDDLGMILTATRGGEAVAEVVLEEDGAGGGVLRVLPSESFLDGEHRVHVVDVQGEREAFVLVVEVRERDGSIASVRKIS</sequence>
<reference evidence="3" key="2">
    <citation type="journal article" date="2017" name="Nat. Plants">
        <title>The Aegilops tauschii genome reveals multiple impacts of transposons.</title>
        <authorList>
            <person name="Zhao G."/>
            <person name="Zou C."/>
            <person name="Li K."/>
            <person name="Wang K."/>
            <person name="Li T."/>
            <person name="Gao L."/>
            <person name="Zhang X."/>
            <person name="Wang H."/>
            <person name="Yang Z."/>
            <person name="Liu X."/>
            <person name="Jiang W."/>
            <person name="Mao L."/>
            <person name="Kong X."/>
            <person name="Jiao Y."/>
            <person name="Jia J."/>
        </authorList>
    </citation>
    <scope>NUCLEOTIDE SEQUENCE [LARGE SCALE GENOMIC DNA]</scope>
    <source>
        <strain evidence="3">cv. AL8/78</strain>
    </source>
</reference>
<dbReference type="Gramene" id="AET7Gv20655000.1">
    <property type="protein sequence ID" value="AET7Gv20655000.1"/>
    <property type="gene ID" value="AET7Gv20655000"/>
</dbReference>
<feature type="compositionally biased region" description="Polar residues" evidence="1">
    <location>
        <begin position="1"/>
        <end position="15"/>
    </location>
</feature>
<reference evidence="2" key="4">
    <citation type="submission" date="2019-03" db="UniProtKB">
        <authorList>
            <consortium name="EnsemblPlants"/>
        </authorList>
    </citation>
    <scope>IDENTIFICATION</scope>
</reference>
<protein>
    <submittedName>
        <fullName evidence="2">Uncharacterized protein</fullName>
    </submittedName>
</protein>
<organism evidence="2 3">
    <name type="scientific">Aegilops tauschii subsp. strangulata</name>
    <name type="common">Goatgrass</name>
    <dbReference type="NCBI Taxonomy" id="200361"/>
    <lineage>
        <taxon>Eukaryota</taxon>
        <taxon>Viridiplantae</taxon>
        <taxon>Streptophyta</taxon>
        <taxon>Embryophyta</taxon>
        <taxon>Tracheophyta</taxon>
        <taxon>Spermatophyta</taxon>
        <taxon>Magnoliopsida</taxon>
        <taxon>Liliopsida</taxon>
        <taxon>Poales</taxon>
        <taxon>Poaceae</taxon>
        <taxon>BOP clade</taxon>
        <taxon>Pooideae</taxon>
        <taxon>Triticodae</taxon>
        <taxon>Triticeae</taxon>
        <taxon>Triticinae</taxon>
        <taxon>Aegilops</taxon>
    </lineage>
</organism>
<dbReference type="Proteomes" id="UP000015105">
    <property type="component" value="Chromosome 7D"/>
</dbReference>
<evidence type="ECO:0000313" key="3">
    <source>
        <dbReference type="Proteomes" id="UP000015105"/>
    </source>
</evidence>
<dbReference type="EnsemblPlants" id="AET7Gv20655000.1">
    <property type="protein sequence ID" value="AET7Gv20655000.1"/>
    <property type="gene ID" value="AET7Gv20655000"/>
</dbReference>
<reference evidence="2" key="3">
    <citation type="journal article" date="2017" name="Nature">
        <title>Genome sequence of the progenitor of the wheat D genome Aegilops tauschii.</title>
        <authorList>
            <person name="Luo M.C."/>
            <person name="Gu Y.Q."/>
            <person name="Puiu D."/>
            <person name="Wang H."/>
            <person name="Twardziok S.O."/>
            <person name="Deal K.R."/>
            <person name="Huo N."/>
            <person name="Zhu T."/>
            <person name="Wang L."/>
            <person name="Wang Y."/>
            <person name="McGuire P.E."/>
            <person name="Liu S."/>
            <person name="Long H."/>
            <person name="Ramasamy R.K."/>
            <person name="Rodriguez J.C."/>
            <person name="Van S.L."/>
            <person name="Yuan L."/>
            <person name="Wang Z."/>
            <person name="Xia Z."/>
            <person name="Xiao L."/>
            <person name="Anderson O.D."/>
            <person name="Ouyang S."/>
            <person name="Liang Y."/>
            <person name="Zimin A.V."/>
            <person name="Pertea G."/>
            <person name="Qi P."/>
            <person name="Bennetzen J.L."/>
            <person name="Dai X."/>
            <person name="Dawson M.W."/>
            <person name="Muller H.G."/>
            <person name="Kugler K."/>
            <person name="Rivarola-Duarte L."/>
            <person name="Spannagl M."/>
            <person name="Mayer K.F.X."/>
            <person name="Lu F.H."/>
            <person name="Bevan M.W."/>
            <person name="Leroy P."/>
            <person name="Li P."/>
            <person name="You F.M."/>
            <person name="Sun Q."/>
            <person name="Liu Z."/>
            <person name="Lyons E."/>
            <person name="Wicker T."/>
            <person name="Salzberg S.L."/>
            <person name="Devos K.M."/>
            <person name="Dvorak J."/>
        </authorList>
    </citation>
    <scope>NUCLEOTIDE SEQUENCE [LARGE SCALE GENOMIC DNA]</scope>
    <source>
        <strain evidence="2">cv. AL8/78</strain>
    </source>
</reference>
<feature type="region of interest" description="Disordered" evidence="1">
    <location>
        <begin position="1"/>
        <end position="22"/>
    </location>
</feature>
<accession>A0A453RPG5</accession>